<dbReference type="AlphaFoldDB" id="A0A8X6SCB5"/>
<comment type="caution">
    <text evidence="1">The sequence shown here is derived from an EMBL/GenBank/DDBJ whole genome shotgun (WGS) entry which is preliminary data.</text>
</comment>
<protein>
    <submittedName>
        <fullName evidence="1">Uncharacterized protein</fullName>
    </submittedName>
</protein>
<proteinExistence type="predicted"/>
<dbReference type="EMBL" id="BMAU01021291">
    <property type="protein sequence ID" value="GFY09616.1"/>
    <property type="molecule type" value="Genomic_DNA"/>
</dbReference>
<keyword evidence="2" id="KW-1185">Reference proteome</keyword>
<gene>
    <name evidence="1" type="ORF">TNCV_381111</name>
</gene>
<name>A0A8X6SCB5_TRICX</name>
<organism evidence="1 2">
    <name type="scientific">Trichonephila clavipes</name>
    <name type="common">Golden silk orbweaver</name>
    <name type="synonym">Nephila clavipes</name>
    <dbReference type="NCBI Taxonomy" id="2585209"/>
    <lineage>
        <taxon>Eukaryota</taxon>
        <taxon>Metazoa</taxon>
        <taxon>Ecdysozoa</taxon>
        <taxon>Arthropoda</taxon>
        <taxon>Chelicerata</taxon>
        <taxon>Arachnida</taxon>
        <taxon>Araneae</taxon>
        <taxon>Araneomorphae</taxon>
        <taxon>Entelegynae</taxon>
        <taxon>Araneoidea</taxon>
        <taxon>Nephilidae</taxon>
        <taxon>Trichonephila</taxon>
    </lineage>
</organism>
<sequence length="72" mass="8262">MALETRPINGMLQFKSSEVERPLQRCGVEIWRGGFLLRCDHRHLTVAHNHMTSVDNSPRVTLDYNVNQSKGN</sequence>
<evidence type="ECO:0000313" key="2">
    <source>
        <dbReference type="Proteomes" id="UP000887159"/>
    </source>
</evidence>
<reference evidence="1" key="1">
    <citation type="submission" date="2020-08" db="EMBL/GenBank/DDBJ databases">
        <title>Multicomponent nature underlies the extraordinary mechanical properties of spider dragline silk.</title>
        <authorList>
            <person name="Kono N."/>
            <person name="Nakamura H."/>
            <person name="Mori M."/>
            <person name="Yoshida Y."/>
            <person name="Ohtoshi R."/>
            <person name="Malay A.D."/>
            <person name="Moran D.A.P."/>
            <person name="Tomita M."/>
            <person name="Numata K."/>
            <person name="Arakawa K."/>
        </authorList>
    </citation>
    <scope>NUCLEOTIDE SEQUENCE</scope>
</reference>
<dbReference type="Proteomes" id="UP000887159">
    <property type="component" value="Unassembled WGS sequence"/>
</dbReference>
<evidence type="ECO:0000313" key="1">
    <source>
        <dbReference type="EMBL" id="GFY09616.1"/>
    </source>
</evidence>
<accession>A0A8X6SCB5</accession>